<feature type="signal peptide" evidence="2">
    <location>
        <begin position="1"/>
        <end position="26"/>
    </location>
</feature>
<comment type="caution">
    <text evidence="3">The sequence shown here is derived from an EMBL/GenBank/DDBJ whole genome shotgun (WGS) entry which is preliminary data.</text>
</comment>
<organism evidence="3 4">
    <name type="scientific">Candidatus Colwellbacteria bacterium RIFCSPLOWO2_02_FULL_44_20b</name>
    <dbReference type="NCBI Taxonomy" id="1797691"/>
    <lineage>
        <taxon>Bacteria</taxon>
        <taxon>Candidatus Colwelliibacteriota</taxon>
    </lineage>
</organism>
<evidence type="ECO:0000313" key="4">
    <source>
        <dbReference type="Proteomes" id="UP000178808"/>
    </source>
</evidence>
<accession>A0A1G1Z3S3</accession>
<name>A0A1G1Z3S3_9BACT</name>
<dbReference type="Proteomes" id="UP000178808">
    <property type="component" value="Unassembled WGS sequence"/>
</dbReference>
<evidence type="ECO:0000313" key="3">
    <source>
        <dbReference type="EMBL" id="OGY59285.1"/>
    </source>
</evidence>
<keyword evidence="2" id="KW-0732">Signal</keyword>
<evidence type="ECO:0000256" key="2">
    <source>
        <dbReference type="SAM" id="SignalP"/>
    </source>
</evidence>
<sequence length="317" mass="35228">MNRLSIIFATLLSVLLFVVGASSVFAVASQKVQQAADDVQTSVDELLTVKDTELSEEGRLIGELDARKKVLQQVLDLSLKEIEDLSTKLVAFKDLETSDLELRDRFSETLQTYLLSYQDFQKQLEAAITLDSVKELAKTIKDWREEIYDPTVKEVADFIIVLQGEDFLGVALTRLQKISIDIQKLEKAGFLESGRFNEALKTATANLESADTSFSEAHSLVLLKNTPQPEASDESNKQLEIPLDNVSSQPLQSLPPELDEPEISQPTPDVSSSLEDESLTPPQPTPRDFVQRGLNQIKVTYGVFIEISTSVKKALNL</sequence>
<reference evidence="3 4" key="1">
    <citation type="journal article" date="2016" name="Nat. Commun.">
        <title>Thousands of microbial genomes shed light on interconnected biogeochemical processes in an aquifer system.</title>
        <authorList>
            <person name="Anantharaman K."/>
            <person name="Brown C.T."/>
            <person name="Hug L.A."/>
            <person name="Sharon I."/>
            <person name="Castelle C.J."/>
            <person name="Probst A.J."/>
            <person name="Thomas B.C."/>
            <person name="Singh A."/>
            <person name="Wilkins M.J."/>
            <person name="Karaoz U."/>
            <person name="Brodie E.L."/>
            <person name="Williams K.H."/>
            <person name="Hubbard S.S."/>
            <person name="Banfield J.F."/>
        </authorList>
    </citation>
    <scope>NUCLEOTIDE SEQUENCE [LARGE SCALE GENOMIC DNA]</scope>
</reference>
<dbReference type="EMBL" id="MHIZ01000038">
    <property type="protein sequence ID" value="OGY59285.1"/>
    <property type="molecule type" value="Genomic_DNA"/>
</dbReference>
<protein>
    <recommendedName>
        <fullName evidence="5">DUF5667 domain-containing protein</fullName>
    </recommendedName>
</protein>
<feature type="chain" id="PRO_5009581719" description="DUF5667 domain-containing protein" evidence="2">
    <location>
        <begin position="27"/>
        <end position="317"/>
    </location>
</feature>
<evidence type="ECO:0008006" key="5">
    <source>
        <dbReference type="Google" id="ProtNLM"/>
    </source>
</evidence>
<evidence type="ECO:0000256" key="1">
    <source>
        <dbReference type="SAM" id="MobiDB-lite"/>
    </source>
</evidence>
<gene>
    <name evidence="3" type="ORF">A3I31_01415</name>
</gene>
<feature type="compositionally biased region" description="Polar residues" evidence="1">
    <location>
        <begin position="264"/>
        <end position="273"/>
    </location>
</feature>
<proteinExistence type="predicted"/>
<feature type="region of interest" description="Disordered" evidence="1">
    <location>
        <begin position="247"/>
        <end position="289"/>
    </location>
</feature>
<dbReference type="AlphaFoldDB" id="A0A1G1Z3S3"/>